<dbReference type="EMBL" id="BK014854">
    <property type="protein sequence ID" value="DAD78925.1"/>
    <property type="molecule type" value="Genomic_DNA"/>
</dbReference>
<reference evidence="1" key="1">
    <citation type="journal article" date="2021" name="Proc. Natl. Acad. Sci. U.S.A.">
        <title>A Catalog of Tens of Thousands of Viruses from Human Metagenomes Reveals Hidden Associations with Chronic Diseases.</title>
        <authorList>
            <person name="Tisza M.J."/>
            <person name="Buck C.B."/>
        </authorList>
    </citation>
    <scope>NUCLEOTIDE SEQUENCE</scope>
    <source>
        <strain evidence="1">Cte421</strain>
    </source>
</reference>
<evidence type="ECO:0000313" key="1">
    <source>
        <dbReference type="EMBL" id="DAD78925.1"/>
    </source>
</evidence>
<organism evidence="1">
    <name type="scientific">Siphoviridae sp. cte421</name>
    <dbReference type="NCBI Taxonomy" id="2826402"/>
    <lineage>
        <taxon>Viruses</taxon>
        <taxon>Duplodnaviria</taxon>
        <taxon>Heunggongvirae</taxon>
        <taxon>Uroviricota</taxon>
        <taxon>Caudoviricetes</taxon>
    </lineage>
</organism>
<proteinExistence type="predicted"/>
<accession>A0A8S5M9F7</accession>
<sequence length="45" mass="5352">MGTSIRMKSSLTVIRSMEKLLPVWLMKKKSSDPCWIRRQPQFSIR</sequence>
<protein>
    <submittedName>
        <fullName evidence="1">Uncharacterized protein</fullName>
    </submittedName>
</protein>
<name>A0A8S5M9F7_9CAUD</name>